<reference evidence="3" key="1">
    <citation type="submission" date="2021-08" db="EMBL/GenBank/DDBJ databases">
        <title>WGS assembly of Ceratopteris richardii.</title>
        <authorList>
            <person name="Marchant D.B."/>
            <person name="Chen G."/>
            <person name="Jenkins J."/>
            <person name="Shu S."/>
            <person name="Leebens-Mack J."/>
            <person name="Grimwood J."/>
            <person name="Schmutz J."/>
            <person name="Soltis P."/>
            <person name="Soltis D."/>
            <person name="Chen Z.-H."/>
        </authorList>
    </citation>
    <scope>NUCLEOTIDE SEQUENCE</scope>
    <source>
        <strain evidence="3">Whitten #5841</strain>
        <tissue evidence="3">Leaf</tissue>
    </source>
</reference>
<dbReference type="PANTHER" id="PTHR45187:SF2">
    <property type="entry name" value="RHODANESE-LIKE DOMAIN-CONTAINING PROTEIN 11, CHLOROPLASTIC"/>
    <property type="match status" value="1"/>
</dbReference>
<dbReference type="SUPFAM" id="SSF52821">
    <property type="entry name" value="Rhodanese/Cell cycle control phosphatase"/>
    <property type="match status" value="1"/>
</dbReference>
<evidence type="ECO:0000313" key="3">
    <source>
        <dbReference type="EMBL" id="KAH7298029.1"/>
    </source>
</evidence>
<dbReference type="CDD" id="cd00158">
    <property type="entry name" value="RHOD"/>
    <property type="match status" value="1"/>
</dbReference>
<dbReference type="Pfam" id="PF00581">
    <property type="entry name" value="Rhodanese"/>
    <property type="match status" value="1"/>
</dbReference>
<dbReference type="EMBL" id="CM035430">
    <property type="protein sequence ID" value="KAH7298029.1"/>
    <property type="molecule type" value="Genomic_DNA"/>
</dbReference>
<protein>
    <recommendedName>
        <fullName evidence="2">Rhodanese domain-containing protein</fullName>
    </recommendedName>
</protein>
<dbReference type="OMA" id="GYENLFW"/>
<feature type="region of interest" description="Disordered" evidence="1">
    <location>
        <begin position="1"/>
        <end position="26"/>
    </location>
</feature>
<name>A0A8T2RNG0_CERRI</name>
<evidence type="ECO:0000259" key="2">
    <source>
        <dbReference type="PROSITE" id="PS50206"/>
    </source>
</evidence>
<dbReference type="PROSITE" id="PS50206">
    <property type="entry name" value="RHODANESE_3"/>
    <property type="match status" value="1"/>
</dbReference>
<organism evidence="3 4">
    <name type="scientific">Ceratopteris richardii</name>
    <name type="common">Triangle waterfern</name>
    <dbReference type="NCBI Taxonomy" id="49495"/>
    <lineage>
        <taxon>Eukaryota</taxon>
        <taxon>Viridiplantae</taxon>
        <taxon>Streptophyta</taxon>
        <taxon>Embryophyta</taxon>
        <taxon>Tracheophyta</taxon>
        <taxon>Polypodiopsida</taxon>
        <taxon>Polypodiidae</taxon>
        <taxon>Polypodiales</taxon>
        <taxon>Pteridineae</taxon>
        <taxon>Pteridaceae</taxon>
        <taxon>Parkerioideae</taxon>
        <taxon>Ceratopteris</taxon>
    </lineage>
</organism>
<dbReference type="InterPro" id="IPR001763">
    <property type="entry name" value="Rhodanese-like_dom"/>
</dbReference>
<dbReference type="Proteomes" id="UP000825935">
    <property type="component" value="Chromosome 25"/>
</dbReference>
<sequence length="288" mass="32317">MASTLRNVTPAQAVHMEHSSSSSSSNNYSQLAFFKPSPISVLSLRHRDFPVRHFCLVKTLRSQDLAEQMKEMAAAEKRWRSQVRDGKVQLLSPKQAGYAAQLSDHRILDVRPSTERNKAWVKDSIWIPLFDADKGMAPDTLLKRFSNFSMGGWWSGSPLMKFNNQFLARVTEMIPEDSKVIVVCQKGMRSLAACEQLYNAGYRNLYWIEGGLDAAEEGDLNREGPQPFKFAGIGGISEFLGWTDQQRIAGAKEGWAYRAVFFGRTVAIVLLADALFLGAQQLSQILKH</sequence>
<keyword evidence="4" id="KW-1185">Reference proteome</keyword>
<accession>A0A8T2RNG0</accession>
<feature type="compositionally biased region" description="Polar residues" evidence="1">
    <location>
        <begin position="1"/>
        <end position="10"/>
    </location>
</feature>
<dbReference type="InterPro" id="IPR044664">
    <property type="entry name" value="STR11-like"/>
</dbReference>
<gene>
    <name evidence="3" type="ORF">KP509_25G024200</name>
</gene>
<dbReference type="SMART" id="SM00450">
    <property type="entry name" value="RHOD"/>
    <property type="match status" value="1"/>
</dbReference>
<comment type="caution">
    <text evidence="3">The sequence shown here is derived from an EMBL/GenBank/DDBJ whole genome shotgun (WGS) entry which is preliminary data.</text>
</comment>
<evidence type="ECO:0000313" key="4">
    <source>
        <dbReference type="Proteomes" id="UP000825935"/>
    </source>
</evidence>
<dbReference type="Gene3D" id="3.40.250.10">
    <property type="entry name" value="Rhodanese-like domain"/>
    <property type="match status" value="1"/>
</dbReference>
<dbReference type="PANTHER" id="PTHR45187">
    <property type="entry name" value="RHODANESE-LIKE DOMAIN-CONTAINING PROTEIN 11, CHLOROPLASTIC"/>
    <property type="match status" value="1"/>
</dbReference>
<dbReference type="InterPro" id="IPR036873">
    <property type="entry name" value="Rhodanese-like_dom_sf"/>
</dbReference>
<evidence type="ECO:0000256" key="1">
    <source>
        <dbReference type="SAM" id="MobiDB-lite"/>
    </source>
</evidence>
<feature type="domain" description="Rhodanese" evidence="2">
    <location>
        <begin position="101"/>
        <end position="224"/>
    </location>
</feature>
<dbReference type="OrthoDB" id="566238at2759"/>
<proteinExistence type="predicted"/>
<dbReference type="AlphaFoldDB" id="A0A8T2RNG0"/>